<reference evidence="2 3" key="1">
    <citation type="submission" date="2016-04" db="EMBL/GenBank/DDBJ databases">
        <title>Draft genome sequence of freshwater magnetotactic bacteria Magnetospirillum marisnigri SP-1 and Magnetospirillum moscoviense BB-1.</title>
        <authorList>
            <person name="Koziaeva V."/>
            <person name="Dziuba M.V."/>
            <person name="Ivanov T.M."/>
            <person name="Kuznetsov B."/>
            <person name="Grouzdev D.S."/>
        </authorList>
    </citation>
    <scope>NUCLEOTIDE SEQUENCE [LARGE SCALE GENOMIC DNA]</scope>
    <source>
        <strain evidence="2 3">SP-1</strain>
    </source>
</reference>
<organism evidence="2 3">
    <name type="scientific">Paramagnetospirillum marisnigri</name>
    <dbReference type="NCBI Taxonomy" id="1285242"/>
    <lineage>
        <taxon>Bacteria</taxon>
        <taxon>Pseudomonadati</taxon>
        <taxon>Pseudomonadota</taxon>
        <taxon>Alphaproteobacteria</taxon>
        <taxon>Rhodospirillales</taxon>
        <taxon>Magnetospirillaceae</taxon>
        <taxon>Paramagnetospirillum</taxon>
    </lineage>
</organism>
<evidence type="ECO:0000313" key="3">
    <source>
        <dbReference type="Proteomes" id="UP000078428"/>
    </source>
</evidence>
<sequence>MLTVACFLWHSKVPGHEVLVMLDLWDVTAALAVVVLVGAWAARRFYLGKGCGLGCGGCRTPKAGKCE</sequence>
<protein>
    <recommendedName>
        <fullName evidence="4">FeoB-associated Cys-rich membrane protein</fullName>
    </recommendedName>
</protein>
<evidence type="ECO:0000313" key="2">
    <source>
        <dbReference type="EMBL" id="OAN49366.1"/>
    </source>
</evidence>
<comment type="caution">
    <text evidence="2">The sequence shown here is derived from an EMBL/GenBank/DDBJ whole genome shotgun (WGS) entry which is preliminary data.</text>
</comment>
<keyword evidence="1" id="KW-1133">Transmembrane helix</keyword>
<feature type="transmembrane region" description="Helical" evidence="1">
    <location>
        <begin position="25"/>
        <end position="42"/>
    </location>
</feature>
<evidence type="ECO:0008006" key="4">
    <source>
        <dbReference type="Google" id="ProtNLM"/>
    </source>
</evidence>
<name>A0A178ML15_9PROT</name>
<keyword evidence="1" id="KW-0472">Membrane</keyword>
<dbReference type="AlphaFoldDB" id="A0A178ML15"/>
<keyword evidence="1" id="KW-0812">Transmembrane</keyword>
<proteinExistence type="predicted"/>
<dbReference type="Proteomes" id="UP000078428">
    <property type="component" value="Unassembled WGS sequence"/>
</dbReference>
<gene>
    <name evidence="2" type="ORF">A6A04_19595</name>
</gene>
<accession>A0A178ML15</accession>
<keyword evidence="3" id="KW-1185">Reference proteome</keyword>
<evidence type="ECO:0000256" key="1">
    <source>
        <dbReference type="SAM" id="Phobius"/>
    </source>
</evidence>
<dbReference type="EMBL" id="LWQT01000065">
    <property type="protein sequence ID" value="OAN49366.1"/>
    <property type="molecule type" value="Genomic_DNA"/>
</dbReference>
<dbReference type="STRING" id="1285242.A6A04_19595"/>